<evidence type="ECO:0000256" key="1">
    <source>
        <dbReference type="ARBA" id="ARBA00004141"/>
    </source>
</evidence>
<dbReference type="GO" id="GO:0016020">
    <property type="term" value="C:membrane"/>
    <property type="evidence" value="ECO:0007669"/>
    <property type="project" value="UniProtKB-SubCell"/>
</dbReference>
<dbReference type="InParanoid" id="A0A165D1S8"/>
<feature type="transmembrane region" description="Helical" evidence="10">
    <location>
        <begin position="114"/>
        <end position="132"/>
    </location>
</feature>
<keyword evidence="4 10" id="KW-0812">Transmembrane</keyword>
<evidence type="ECO:0000256" key="4">
    <source>
        <dbReference type="ARBA" id="ARBA00022692"/>
    </source>
</evidence>
<dbReference type="AlphaFoldDB" id="A0A165D1S8"/>
<dbReference type="Pfam" id="PF03169">
    <property type="entry name" value="OPT"/>
    <property type="match status" value="1"/>
</dbReference>
<evidence type="ECO:0000256" key="5">
    <source>
        <dbReference type="ARBA" id="ARBA00022856"/>
    </source>
</evidence>
<evidence type="ECO:0000313" key="11">
    <source>
        <dbReference type="EMBL" id="KZV83650.1"/>
    </source>
</evidence>
<gene>
    <name evidence="11" type="ORF">EXIGLDRAFT_683611</name>
</gene>
<organism evidence="11 12">
    <name type="scientific">Exidia glandulosa HHB12029</name>
    <dbReference type="NCBI Taxonomy" id="1314781"/>
    <lineage>
        <taxon>Eukaryota</taxon>
        <taxon>Fungi</taxon>
        <taxon>Dikarya</taxon>
        <taxon>Basidiomycota</taxon>
        <taxon>Agaricomycotina</taxon>
        <taxon>Agaricomycetes</taxon>
        <taxon>Auriculariales</taxon>
        <taxon>Exidiaceae</taxon>
        <taxon>Exidia</taxon>
    </lineage>
</organism>
<dbReference type="PANTHER" id="PTHR22601">
    <property type="entry name" value="ISP4 LIKE PROTEIN"/>
    <property type="match status" value="1"/>
</dbReference>
<reference evidence="11 12" key="1">
    <citation type="journal article" date="2016" name="Mol. Biol. Evol.">
        <title>Comparative Genomics of Early-Diverging Mushroom-Forming Fungi Provides Insights into the Origins of Lignocellulose Decay Capabilities.</title>
        <authorList>
            <person name="Nagy L.G."/>
            <person name="Riley R."/>
            <person name="Tritt A."/>
            <person name="Adam C."/>
            <person name="Daum C."/>
            <person name="Floudas D."/>
            <person name="Sun H."/>
            <person name="Yadav J.S."/>
            <person name="Pangilinan J."/>
            <person name="Larsson K.H."/>
            <person name="Matsuura K."/>
            <person name="Barry K."/>
            <person name="Labutti K."/>
            <person name="Kuo R."/>
            <person name="Ohm R.A."/>
            <person name="Bhattacharya S.S."/>
            <person name="Shirouzu T."/>
            <person name="Yoshinaga Y."/>
            <person name="Martin F.M."/>
            <person name="Grigoriev I.V."/>
            <person name="Hibbett D.S."/>
        </authorList>
    </citation>
    <scope>NUCLEOTIDE SEQUENCE [LARGE SCALE GENOMIC DNA]</scope>
    <source>
        <strain evidence="11 12">HHB12029</strain>
    </source>
</reference>
<evidence type="ECO:0000256" key="6">
    <source>
        <dbReference type="ARBA" id="ARBA00022927"/>
    </source>
</evidence>
<evidence type="ECO:0000313" key="12">
    <source>
        <dbReference type="Proteomes" id="UP000077266"/>
    </source>
</evidence>
<feature type="transmembrane region" description="Helical" evidence="10">
    <location>
        <begin position="90"/>
        <end position="108"/>
    </location>
</feature>
<dbReference type="Proteomes" id="UP000077266">
    <property type="component" value="Unassembled WGS sequence"/>
</dbReference>
<protein>
    <submittedName>
        <fullName evidence="11">Oligopeptide transporter</fullName>
    </submittedName>
</protein>
<feature type="compositionally biased region" description="Basic and acidic residues" evidence="9">
    <location>
        <begin position="11"/>
        <end position="24"/>
    </location>
</feature>
<evidence type="ECO:0000256" key="7">
    <source>
        <dbReference type="ARBA" id="ARBA00022989"/>
    </source>
</evidence>
<feature type="transmembrane region" description="Helical" evidence="10">
    <location>
        <begin position="168"/>
        <end position="188"/>
    </location>
</feature>
<keyword evidence="6" id="KW-0653">Protein transport</keyword>
<accession>A0A165D1S8</accession>
<evidence type="ECO:0000256" key="3">
    <source>
        <dbReference type="ARBA" id="ARBA00022448"/>
    </source>
</evidence>
<keyword evidence="7 10" id="KW-1133">Transmembrane helix</keyword>
<keyword evidence="5" id="KW-0571">Peptide transport</keyword>
<keyword evidence="3" id="KW-0813">Transport</keyword>
<proteinExistence type="inferred from homology"/>
<keyword evidence="12" id="KW-1185">Reference proteome</keyword>
<evidence type="ECO:0000256" key="8">
    <source>
        <dbReference type="ARBA" id="ARBA00023136"/>
    </source>
</evidence>
<feature type="transmembrane region" description="Helical" evidence="10">
    <location>
        <begin position="224"/>
        <end position="243"/>
    </location>
</feature>
<feature type="transmembrane region" description="Helical" evidence="10">
    <location>
        <begin position="725"/>
        <end position="748"/>
    </location>
</feature>
<feature type="compositionally biased region" description="Basic and acidic residues" evidence="9">
    <location>
        <begin position="34"/>
        <end position="48"/>
    </location>
</feature>
<name>A0A165D1S8_EXIGL</name>
<feature type="transmembrane region" description="Helical" evidence="10">
    <location>
        <begin position="345"/>
        <end position="363"/>
    </location>
</feature>
<evidence type="ECO:0000256" key="9">
    <source>
        <dbReference type="SAM" id="MobiDB-lite"/>
    </source>
</evidence>
<dbReference type="GO" id="GO:0015031">
    <property type="term" value="P:protein transport"/>
    <property type="evidence" value="ECO:0007669"/>
    <property type="project" value="UniProtKB-KW"/>
</dbReference>
<dbReference type="EMBL" id="KV426260">
    <property type="protein sequence ID" value="KZV83650.1"/>
    <property type="molecule type" value="Genomic_DNA"/>
</dbReference>
<dbReference type="GO" id="GO:0035673">
    <property type="term" value="F:oligopeptide transmembrane transporter activity"/>
    <property type="evidence" value="ECO:0007669"/>
    <property type="project" value="InterPro"/>
</dbReference>
<dbReference type="OrthoDB" id="9986677at2759"/>
<feature type="transmembrane region" description="Helical" evidence="10">
    <location>
        <begin position="471"/>
        <end position="491"/>
    </location>
</feature>
<sequence length="779" mass="86253">MSSKASQPLDEVPRLEHTPDDKKGPVRSATEASLDEKHFEVDPEKDISSSDLAGRPNVNGEPIISTGEDVSNFLVDVHDVGGEALTFRSIVLGTLLSGFGAAVTQIYSFKPLTISVSSIFLLLVIYTFGRLWQRLPTRTTLERYPRFGRLGPVIAFINPGPFGMKEHAVATFIATTASGGSTAVYNFGVQRLFYDTNPNAVTAVLATFSTACFGYGLVGLLRPLVVYPAHIVFWGSLPSVTVFQALHHDESEKNKLRLRRQVSLFWWAVLGMAVYEVVPAYLFPLLNGFSIICLATQKAPVHTRSVISYIFGGANSNEGLGVFEFSFDWQYLGSWYMSLPLTQQVNTWAGYFIGYFVLLGLYYSNTWGAKTFPFMSSSIFDSTGKVYNQSFVFGPTFSLNETAYADLGQPYLTATYVFNNMAQSWAIGGLFAHVCLFWGKDVLAAFKISNFRGKPDRHYLAMQKYKEAPTWWYAILLVLAFFAGLIVVFKGNTTLPWWGYLVALATGAIVAPFSTVLYGRMGNGIATNQLFKMIAGAIHPGRPVANLYFSMWSHDVVSSMVGLSGDLKLGQYLKIPPRVMFLTQVYGTILGAIINYVVMLVITQNKREILIDPLGDNLWFSQSLNSNAVTWSLAGRVYGIHTMYRWVPLGILLGALPVIIQYLISLRIKKIGPLSVDKIILPYSMGNVAALSVGINSTVWSSIALALVSQLWLRKYHPGWFRKYNYLLGGGLDGGAQITLFILTFAVYGASGVSRPFPAWWGNRADGNIDYCYHQRKGI</sequence>
<feature type="transmembrane region" description="Helical" evidence="10">
    <location>
        <begin position="688"/>
        <end position="713"/>
    </location>
</feature>
<keyword evidence="8 10" id="KW-0472">Membrane</keyword>
<feature type="transmembrane region" description="Helical" evidence="10">
    <location>
        <begin position="646"/>
        <end position="668"/>
    </location>
</feature>
<dbReference type="NCBIfam" id="TIGR00728">
    <property type="entry name" value="OPT_sfam"/>
    <property type="match status" value="1"/>
</dbReference>
<evidence type="ECO:0000256" key="10">
    <source>
        <dbReference type="SAM" id="Phobius"/>
    </source>
</evidence>
<dbReference type="InterPro" id="IPR004648">
    <property type="entry name" value="Oligpept_transpt"/>
</dbReference>
<feature type="transmembrane region" description="Helical" evidence="10">
    <location>
        <begin position="200"/>
        <end position="218"/>
    </location>
</feature>
<feature type="transmembrane region" description="Helical" evidence="10">
    <location>
        <begin position="264"/>
        <end position="282"/>
    </location>
</feature>
<feature type="transmembrane region" description="Helical" evidence="10">
    <location>
        <begin position="497"/>
        <end position="518"/>
    </location>
</feature>
<comment type="similarity">
    <text evidence="2">Belongs to the oligopeptide OPT transporter family.</text>
</comment>
<feature type="transmembrane region" description="Helical" evidence="10">
    <location>
        <begin position="579"/>
        <end position="602"/>
    </location>
</feature>
<feature type="region of interest" description="Disordered" evidence="9">
    <location>
        <begin position="1"/>
        <end position="54"/>
    </location>
</feature>
<evidence type="ECO:0000256" key="2">
    <source>
        <dbReference type="ARBA" id="ARBA00008807"/>
    </source>
</evidence>
<dbReference type="InterPro" id="IPR004813">
    <property type="entry name" value="OPT"/>
</dbReference>
<comment type="subcellular location">
    <subcellularLocation>
        <location evidence="1">Membrane</location>
        <topology evidence="1">Multi-pass membrane protein</topology>
    </subcellularLocation>
</comment>